<accession>A0A1A8JQR9</accession>
<proteinExistence type="predicted"/>
<feature type="non-terminal residue" evidence="1">
    <location>
        <position position="37"/>
    </location>
</feature>
<dbReference type="EMBL" id="HAEE01002423">
    <property type="protein sequence ID" value="SBR22443.1"/>
    <property type="molecule type" value="Transcribed_RNA"/>
</dbReference>
<dbReference type="AlphaFoldDB" id="A0A1A8JQR9"/>
<organism evidence="1">
    <name type="scientific">Nothobranchius kuhntae</name>
    <name type="common">Beira killifish</name>
    <dbReference type="NCBI Taxonomy" id="321403"/>
    <lineage>
        <taxon>Eukaryota</taxon>
        <taxon>Metazoa</taxon>
        <taxon>Chordata</taxon>
        <taxon>Craniata</taxon>
        <taxon>Vertebrata</taxon>
        <taxon>Euteleostomi</taxon>
        <taxon>Actinopterygii</taxon>
        <taxon>Neopterygii</taxon>
        <taxon>Teleostei</taxon>
        <taxon>Neoteleostei</taxon>
        <taxon>Acanthomorphata</taxon>
        <taxon>Ovalentaria</taxon>
        <taxon>Atherinomorphae</taxon>
        <taxon>Cyprinodontiformes</taxon>
        <taxon>Nothobranchiidae</taxon>
        <taxon>Nothobranchius</taxon>
    </lineage>
</organism>
<reference evidence="1" key="1">
    <citation type="submission" date="2016-05" db="EMBL/GenBank/DDBJ databases">
        <authorList>
            <person name="Lavstsen T."/>
            <person name="Jespersen J.S."/>
        </authorList>
    </citation>
    <scope>NUCLEOTIDE SEQUENCE</scope>
    <source>
        <tissue evidence="1">Brain</tissue>
    </source>
</reference>
<reference evidence="1" key="2">
    <citation type="submission" date="2016-06" db="EMBL/GenBank/DDBJ databases">
        <title>The genome of a short-lived fish provides insights into sex chromosome evolution and the genetic control of aging.</title>
        <authorList>
            <person name="Reichwald K."/>
            <person name="Felder M."/>
            <person name="Petzold A."/>
            <person name="Koch P."/>
            <person name="Groth M."/>
            <person name="Platzer M."/>
        </authorList>
    </citation>
    <scope>NUCLEOTIDE SEQUENCE</scope>
    <source>
        <tissue evidence="1">Brain</tissue>
    </source>
</reference>
<protein>
    <submittedName>
        <fullName evidence="1">Uncharacterized protein</fullName>
    </submittedName>
</protein>
<gene>
    <name evidence="1" type="primary">Nfu_g_1_009795</name>
</gene>
<name>A0A1A8JQR9_NOTKU</name>
<feature type="non-terminal residue" evidence="1">
    <location>
        <position position="1"/>
    </location>
</feature>
<evidence type="ECO:0000313" key="1">
    <source>
        <dbReference type="EMBL" id="SBR22443.1"/>
    </source>
</evidence>
<sequence length="37" mass="4198">GRQALIKGTTCRLPVSCEGKRYCRMCHSQGKLTWLCI</sequence>